<dbReference type="PANTHER" id="PTHR23082">
    <property type="entry name" value="TRANSCRIPTION INITIATION FACTOR IIIC TFIIIC , POLYPEPTIDE 3-RELATED"/>
    <property type="match status" value="1"/>
</dbReference>
<dbReference type="InterPro" id="IPR011990">
    <property type="entry name" value="TPR-like_helical_dom_sf"/>
</dbReference>
<reference evidence="3" key="2">
    <citation type="submission" date="2021-01" db="EMBL/GenBank/DDBJ databases">
        <authorList>
            <person name="Schikora-Tamarit M.A."/>
        </authorList>
    </citation>
    <scope>NUCLEOTIDE SEQUENCE</scope>
    <source>
        <strain evidence="3">CBS2887</strain>
    </source>
</reference>
<dbReference type="PANTHER" id="PTHR23082:SF0">
    <property type="entry name" value="GENERAL TRANSCRIPTION FACTOR 3C POLYPEPTIDE 3"/>
    <property type="match status" value="1"/>
</dbReference>
<dbReference type="PROSITE" id="PS50293">
    <property type="entry name" value="TPR_REGION"/>
    <property type="match status" value="1"/>
</dbReference>
<dbReference type="OrthoDB" id="9991317at2759"/>
<proteinExistence type="predicted"/>
<feature type="compositionally biased region" description="Acidic residues" evidence="2">
    <location>
        <begin position="64"/>
        <end position="75"/>
    </location>
</feature>
<feature type="region of interest" description="Disordered" evidence="2">
    <location>
        <begin position="1"/>
        <end position="89"/>
    </location>
</feature>
<dbReference type="Proteomes" id="UP000774326">
    <property type="component" value="Unassembled WGS sequence"/>
</dbReference>
<name>A0A9P8TS97_WICPI</name>
<feature type="compositionally biased region" description="Acidic residues" evidence="2">
    <location>
        <begin position="1"/>
        <end position="46"/>
    </location>
</feature>
<evidence type="ECO:0000313" key="3">
    <source>
        <dbReference type="EMBL" id="KAH3688759.1"/>
    </source>
</evidence>
<dbReference type="InterPro" id="IPR019734">
    <property type="entry name" value="TPR_rpt"/>
</dbReference>
<protein>
    <submittedName>
        <fullName evidence="3">Uncharacterized protein</fullName>
    </submittedName>
</protein>
<organism evidence="3 4">
    <name type="scientific">Wickerhamomyces pijperi</name>
    <name type="common">Yeast</name>
    <name type="synonym">Pichia pijperi</name>
    <dbReference type="NCBI Taxonomy" id="599730"/>
    <lineage>
        <taxon>Eukaryota</taxon>
        <taxon>Fungi</taxon>
        <taxon>Dikarya</taxon>
        <taxon>Ascomycota</taxon>
        <taxon>Saccharomycotina</taxon>
        <taxon>Saccharomycetes</taxon>
        <taxon>Phaffomycetales</taxon>
        <taxon>Wickerhamomycetaceae</taxon>
        <taxon>Wickerhamomyces</taxon>
    </lineage>
</organism>
<dbReference type="SUPFAM" id="SSF48452">
    <property type="entry name" value="TPR-like"/>
    <property type="match status" value="2"/>
</dbReference>
<gene>
    <name evidence="3" type="ORF">WICPIJ_000266</name>
</gene>
<dbReference type="GO" id="GO:0000127">
    <property type="term" value="C:transcription factor TFIIIC complex"/>
    <property type="evidence" value="ECO:0007669"/>
    <property type="project" value="TreeGrafter"/>
</dbReference>
<dbReference type="SMART" id="SM00028">
    <property type="entry name" value="TPR"/>
    <property type="match status" value="6"/>
</dbReference>
<dbReference type="Gene3D" id="1.25.40.10">
    <property type="entry name" value="Tetratricopeptide repeat domain"/>
    <property type="match status" value="3"/>
</dbReference>
<dbReference type="AlphaFoldDB" id="A0A9P8TS97"/>
<feature type="repeat" description="TPR" evidence="1">
    <location>
        <begin position="481"/>
        <end position="514"/>
    </location>
</feature>
<evidence type="ECO:0000256" key="2">
    <source>
        <dbReference type="SAM" id="MobiDB-lite"/>
    </source>
</evidence>
<keyword evidence="1" id="KW-0802">TPR repeat</keyword>
<reference evidence="3" key="1">
    <citation type="journal article" date="2021" name="Open Biol.">
        <title>Shared evolutionary footprints suggest mitochondrial oxidative damage underlies multiple complex I losses in fungi.</title>
        <authorList>
            <person name="Schikora-Tamarit M.A."/>
            <person name="Marcet-Houben M."/>
            <person name="Nosek J."/>
            <person name="Gabaldon T."/>
        </authorList>
    </citation>
    <scope>NUCLEOTIDE SEQUENCE</scope>
    <source>
        <strain evidence="3">CBS2887</strain>
    </source>
</reference>
<dbReference type="PROSITE" id="PS50005">
    <property type="entry name" value="TPR"/>
    <property type="match status" value="1"/>
</dbReference>
<comment type="caution">
    <text evidence="3">The sequence shown here is derived from an EMBL/GenBank/DDBJ whole genome shotgun (WGS) entry which is preliminary data.</text>
</comment>
<evidence type="ECO:0000256" key="1">
    <source>
        <dbReference type="PROSITE-ProRule" id="PRU00339"/>
    </source>
</evidence>
<dbReference type="Pfam" id="PF13181">
    <property type="entry name" value="TPR_8"/>
    <property type="match status" value="2"/>
</dbReference>
<accession>A0A9P8TS97</accession>
<sequence length="1005" mass="117096">MSEEHEFEDFAGASSEEELDEEGYDDIDVDALMADDDDYDDEDYENGQEGAATTRTKHNRHSSDEEDEDDDDDEDHTMLSDGGGHSEADDDLLAQFTDEDENMSYEDDDELDFTNAIREANNFNVKKKSKGAKKFGGYRPSKETDPEIIQLLSMANDMFVQSDYDGAEKAFLEVVKRDPTNFPAYRSLGEISFRKDDKVACCSRWFMAAHMRPLDGEFWVDVARLSNELGFKGQASYCYSRALKTRYRDYEVLLERAILHRELGDLGKASKRLFELQSMKPEDPRVLKELALVYLKSNRVNDAIAMYLRVFEKNDEHRRNKSGKKLVKEERFPVFDFSLLNILAELFINQKNSLIAIRTIKLIARWIQNREDETFWEDSNDDSEFDERRYENHKFEALPDILKTRSHWLPIDLRVKLGFLRLSVNNYDEALVHYGFLLNKDVENFGDLFHEAATSLEEAQLFGDAIKFLVPLSKYDAYQTAETFVSMGKCYADLEKYEEAKHFFNLSLKLQPDNLDVELALVEVLYYLEEVDESQALLERITTRKRLSEQEENSNIDTQLFDQYRAREIDHGNDALIKTIIKPTSRKARLSEQEVKQREDRMKQNILEKFKRLHRLKAGLDSGDVIAIGAWLQIASELVDIFSNVKTFNSKDRSRRFKGILKRTRGSTQDFSSKIQRISEIYQGLTSQAERRTVVTSKTEFRGVTYEEWFDLFMEFAVVTAKYEQSYEDALGIVETAKHMNVFFQNKDRDNLMNLVKLSIVILGDDKEDVLFSLRTILNNFQFNKDVMKLFFLAQPSGKFFTEVFIAVKHQKYFLRQIKAWDSLRFNKHITGQSTITNKDLQVSGTDNPYLMYIYACLLLVNKSYSSSLVYLTRIYYLFKHEPIVNLLMGIAYLHRSMQRSSNNRHIELLQGLKYFQEYFSGRTVKTDIEKQEAYYNMGKVYHLLGLVTIAEKFYLKVLDDFNDFPVGSKDIDLKKITAYNLLQIYNGSGNKKLCVKLMEKYLTI</sequence>
<keyword evidence="4" id="KW-1185">Reference proteome</keyword>
<evidence type="ECO:0000313" key="4">
    <source>
        <dbReference type="Proteomes" id="UP000774326"/>
    </source>
</evidence>
<dbReference type="EMBL" id="JAEUBG010000168">
    <property type="protein sequence ID" value="KAH3688759.1"/>
    <property type="molecule type" value="Genomic_DNA"/>
</dbReference>
<dbReference type="InterPro" id="IPR039340">
    <property type="entry name" value="Tfc4/TFIIIC-102/Sfc4"/>
</dbReference>
<dbReference type="GO" id="GO:0006383">
    <property type="term" value="P:transcription by RNA polymerase III"/>
    <property type="evidence" value="ECO:0007669"/>
    <property type="project" value="InterPro"/>
</dbReference>